<sequence>MARIAAFLLVALLSLDVHLAQSASCRSCPPTKPSQPPPCKHKSSPSSIPCPPPS</sequence>
<evidence type="ECO:0000256" key="1">
    <source>
        <dbReference type="SAM" id="MobiDB-lite"/>
    </source>
</evidence>
<dbReference type="EnsemblPlants" id="TraesCS7D02G020071.1">
    <property type="protein sequence ID" value="TraesCS7D02G020071.1.cds1"/>
    <property type="gene ID" value="TraesCS7D02G020071"/>
</dbReference>
<feature type="region of interest" description="Disordered" evidence="1">
    <location>
        <begin position="28"/>
        <end position="54"/>
    </location>
</feature>
<name>A0A3B6T7M0_WHEAT</name>
<evidence type="ECO:0000256" key="2">
    <source>
        <dbReference type="SAM" id="SignalP"/>
    </source>
</evidence>
<keyword evidence="2" id="KW-0732">Signal</keyword>
<dbReference type="Gramene" id="TraesCS7D03G0044200.1">
    <property type="protein sequence ID" value="TraesCS7D03G0044200.1.CDS1"/>
    <property type="gene ID" value="TraesCS7D03G0044200"/>
</dbReference>
<dbReference type="AlphaFoldDB" id="A0A3B6T7M0"/>
<feature type="chain" id="PRO_5043181013" evidence="2">
    <location>
        <begin position="23"/>
        <end position="54"/>
    </location>
</feature>
<evidence type="ECO:0000313" key="4">
    <source>
        <dbReference type="Proteomes" id="UP000019116"/>
    </source>
</evidence>
<reference evidence="3" key="1">
    <citation type="submission" date="2018-08" db="EMBL/GenBank/DDBJ databases">
        <authorList>
            <person name="Rossello M."/>
        </authorList>
    </citation>
    <scope>NUCLEOTIDE SEQUENCE [LARGE SCALE GENOMIC DNA]</scope>
    <source>
        <strain evidence="3">cv. Chinese Spring</strain>
    </source>
</reference>
<accession>A0A3B6T7M0</accession>
<dbReference type="Gramene" id="TraesWEE_scaffold_591145_01G000200.1">
    <property type="protein sequence ID" value="TraesWEE_scaffold_591145_01G000200.1"/>
    <property type="gene ID" value="TraesWEE_scaffold_591145_01G000200"/>
</dbReference>
<proteinExistence type="predicted"/>
<evidence type="ECO:0000313" key="3">
    <source>
        <dbReference type="EnsemblPlants" id="TraesCS7D02G020071.1.cds1"/>
    </source>
</evidence>
<reference evidence="3" key="2">
    <citation type="submission" date="2018-10" db="UniProtKB">
        <authorList>
            <consortium name="EnsemblPlants"/>
        </authorList>
    </citation>
    <scope>IDENTIFICATION</scope>
</reference>
<dbReference type="Gramene" id="TraesCS7D02G020071.1">
    <property type="protein sequence ID" value="TraesCS7D02G020071.1.cds1"/>
    <property type="gene ID" value="TraesCS7D02G020071"/>
</dbReference>
<feature type="signal peptide" evidence="2">
    <location>
        <begin position="1"/>
        <end position="22"/>
    </location>
</feature>
<organism evidence="3">
    <name type="scientific">Triticum aestivum</name>
    <name type="common">Wheat</name>
    <dbReference type="NCBI Taxonomy" id="4565"/>
    <lineage>
        <taxon>Eukaryota</taxon>
        <taxon>Viridiplantae</taxon>
        <taxon>Streptophyta</taxon>
        <taxon>Embryophyta</taxon>
        <taxon>Tracheophyta</taxon>
        <taxon>Spermatophyta</taxon>
        <taxon>Magnoliopsida</taxon>
        <taxon>Liliopsida</taxon>
        <taxon>Poales</taxon>
        <taxon>Poaceae</taxon>
        <taxon>BOP clade</taxon>
        <taxon>Pooideae</taxon>
        <taxon>Triticodae</taxon>
        <taxon>Triticeae</taxon>
        <taxon>Triticinae</taxon>
        <taxon>Triticum</taxon>
    </lineage>
</organism>
<keyword evidence="4" id="KW-1185">Reference proteome</keyword>
<protein>
    <submittedName>
        <fullName evidence="3">Uncharacterized protein</fullName>
    </submittedName>
</protein>
<dbReference type="Proteomes" id="UP000019116">
    <property type="component" value="Chromosome 7D"/>
</dbReference>